<dbReference type="SUPFAM" id="SSF56801">
    <property type="entry name" value="Acetyl-CoA synthetase-like"/>
    <property type="match status" value="1"/>
</dbReference>
<dbReference type="InterPro" id="IPR000873">
    <property type="entry name" value="AMP-dep_synth/lig_dom"/>
</dbReference>
<keyword evidence="4" id="KW-0443">Lipid metabolism</keyword>
<dbReference type="InterPro" id="IPR042099">
    <property type="entry name" value="ANL_N_sf"/>
</dbReference>
<dbReference type="RefSeq" id="WP_161409217.1">
    <property type="nucleotide sequence ID" value="NZ_WTUZ01000022.1"/>
</dbReference>
<dbReference type="GO" id="GO:0071766">
    <property type="term" value="P:Actinobacterium-type cell wall biogenesis"/>
    <property type="evidence" value="ECO:0007669"/>
    <property type="project" value="UniProtKB-ARBA"/>
</dbReference>
<dbReference type="InterPro" id="IPR045851">
    <property type="entry name" value="AMP-bd_C_sf"/>
</dbReference>
<evidence type="ECO:0000256" key="4">
    <source>
        <dbReference type="ARBA" id="ARBA00023098"/>
    </source>
</evidence>
<dbReference type="GO" id="GO:0005886">
    <property type="term" value="C:plasma membrane"/>
    <property type="evidence" value="ECO:0007669"/>
    <property type="project" value="TreeGrafter"/>
</dbReference>
<protein>
    <submittedName>
        <fullName evidence="7">AMP-binding protein</fullName>
    </submittedName>
</protein>
<evidence type="ECO:0000256" key="1">
    <source>
        <dbReference type="ARBA" id="ARBA00006432"/>
    </source>
</evidence>
<dbReference type="Gene3D" id="3.30.300.30">
    <property type="match status" value="1"/>
</dbReference>
<dbReference type="GO" id="GO:0016874">
    <property type="term" value="F:ligase activity"/>
    <property type="evidence" value="ECO:0007669"/>
    <property type="project" value="UniProtKB-KW"/>
</dbReference>
<reference evidence="7 8" key="1">
    <citation type="submission" date="2019-12" db="EMBL/GenBank/DDBJ databases">
        <title>Paenibacillus sp. nov. sp. isolated from soil.</title>
        <authorList>
            <person name="Kim J."/>
            <person name="Jeong S.E."/>
            <person name="Jung H.S."/>
            <person name="Jeon C.O."/>
        </authorList>
    </citation>
    <scope>NUCLEOTIDE SEQUENCE [LARGE SCALE GENOMIC DNA]</scope>
    <source>
        <strain evidence="7 8">5J-6</strain>
    </source>
</reference>
<evidence type="ECO:0000259" key="6">
    <source>
        <dbReference type="Pfam" id="PF00501"/>
    </source>
</evidence>
<evidence type="ECO:0000313" key="8">
    <source>
        <dbReference type="Proteomes" id="UP000481087"/>
    </source>
</evidence>
<dbReference type="GO" id="GO:0070566">
    <property type="term" value="F:adenylyltransferase activity"/>
    <property type="evidence" value="ECO:0007669"/>
    <property type="project" value="TreeGrafter"/>
</dbReference>
<keyword evidence="5" id="KW-0812">Transmembrane</keyword>
<comment type="similarity">
    <text evidence="1">Belongs to the ATP-dependent AMP-binding enzyme family.</text>
</comment>
<keyword evidence="8" id="KW-1185">Reference proteome</keyword>
<dbReference type="AlphaFoldDB" id="A0A6L8V6D5"/>
<dbReference type="Gene3D" id="3.40.50.12780">
    <property type="entry name" value="N-terminal domain of ligase-like"/>
    <property type="match status" value="1"/>
</dbReference>
<dbReference type="InterPro" id="IPR040097">
    <property type="entry name" value="FAAL/FAAC"/>
</dbReference>
<evidence type="ECO:0000256" key="3">
    <source>
        <dbReference type="ARBA" id="ARBA00022832"/>
    </source>
</evidence>
<feature type="transmembrane region" description="Helical" evidence="5">
    <location>
        <begin position="71"/>
        <end position="92"/>
    </location>
</feature>
<sequence>MEISIMKATIHSNLVDLLQYRALVTPDLKMYTYLVDGENQETRKTAAELNKRAMTIASAIHRRSKRHKTALLLYPPGLEFIAGFMGCLYAGVIPIPAYPPHMRRPTPRLDAIIRNSSTEIALSTDKLIVDVLSSADKDSVLPNLEFMATEHLVSTGSFFCMPCKADDIAFLQYTSGSTADPKGVMVSHKNLMHNMSLIAKYFQLSETTRIVNWLPAYHDMGLIGQLLMSLYLGCELTYMSPVSFMQKPIRWLRAITKYRATYSGAPNFAYELCVEKFNPEIDGDIDLSSWALAFNGAEPVRKETLEKFIRVFVPYGFQANSLAPSYGLAEGTLYVSGYKREQTYTTLWLDADLLEMDQAVPAAEDSENVRAVVACGIVVPEQRTVIVSHKDGQLCNEGMVGEIWVSGSSVAQGYWENEGATQLSFQGELAHFPGESFLRTGDLGFIQDNELYITGRIKDVLIVNGRNLYPQDIEFSVQNSHPAVRKEYLAAFQRQCADGSEEIVVVAELNREYRSRSKVEEKVSDRSLQLQNEVLTAARRILLEQCDIHLNDLILIRTGTIPKTSSGKIQRSLTKKWYETGELQRS</sequence>
<keyword evidence="5" id="KW-0472">Membrane</keyword>
<proteinExistence type="inferred from homology"/>
<feature type="domain" description="AMP-dependent synthetase/ligase" evidence="6">
    <location>
        <begin position="25"/>
        <end position="415"/>
    </location>
</feature>
<dbReference type="GO" id="GO:0006633">
    <property type="term" value="P:fatty acid biosynthetic process"/>
    <property type="evidence" value="ECO:0007669"/>
    <property type="project" value="TreeGrafter"/>
</dbReference>
<evidence type="ECO:0000256" key="5">
    <source>
        <dbReference type="SAM" id="Phobius"/>
    </source>
</evidence>
<gene>
    <name evidence="7" type="ORF">GQF01_23845</name>
</gene>
<organism evidence="7 8">
    <name type="scientific">Paenibacillus silvestris</name>
    <dbReference type="NCBI Taxonomy" id="2606219"/>
    <lineage>
        <taxon>Bacteria</taxon>
        <taxon>Bacillati</taxon>
        <taxon>Bacillota</taxon>
        <taxon>Bacilli</taxon>
        <taxon>Bacillales</taxon>
        <taxon>Paenibacillaceae</taxon>
        <taxon>Paenibacillus</taxon>
    </lineage>
</organism>
<dbReference type="CDD" id="cd05931">
    <property type="entry name" value="FAAL"/>
    <property type="match status" value="1"/>
</dbReference>
<comment type="caution">
    <text evidence="7">The sequence shown here is derived from an EMBL/GenBank/DDBJ whole genome shotgun (WGS) entry which is preliminary data.</text>
</comment>
<keyword evidence="3" id="KW-0276">Fatty acid metabolism</keyword>
<evidence type="ECO:0000256" key="2">
    <source>
        <dbReference type="ARBA" id="ARBA00022598"/>
    </source>
</evidence>
<dbReference type="Proteomes" id="UP000481087">
    <property type="component" value="Unassembled WGS sequence"/>
</dbReference>
<name>A0A6L8V6D5_9BACL</name>
<dbReference type="FunFam" id="3.40.50.12780:FF:000013">
    <property type="entry name" value="Long-chain-fatty-acid--AMP ligase FadD32"/>
    <property type="match status" value="1"/>
</dbReference>
<dbReference type="PANTHER" id="PTHR22754:SF32">
    <property type="entry name" value="DISCO-INTERACTING PROTEIN 2"/>
    <property type="match status" value="1"/>
</dbReference>
<accession>A0A6L8V6D5</accession>
<dbReference type="PANTHER" id="PTHR22754">
    <property type="entry name" value="DISCO-INTERACTING PROTEIN 2 DIP2 -RELATED"/>
    <property type="match status" value="1"/>
</dbReference>
<keyword evidence="2" id="KW-0436">Ligase</keyword>
<evidence type="ECO:0000313" key="7">
    <source>
        <dbReference type="EMBL" id="MZQ85152.1"/>
    </source>
</evidence>
<dbReference type="EMBL" id="WTUZ01000022">
    <property type="protein sequence ID" value="MZQ85152.1"/>
    <property type="molecule type" value="Genomic_DNA"/>
</dbReference>
<keyword evidence="5" id="KW-1133">Transmembrane helix</keyword>
<dbReference type="Pfam" id="PF00501">
    <property type="entry name" value="AMP-binding"/>
    <property type="match status" value="1"/>
</dbReference>